<name>A0A382XND4_9ZZZZ</name>
<reference evidence="1" key="1">
    <citation type="submission" date="2018-05" db="EMBL/GenBank/DDBJ databases">
        <authorList>
            <person name="Lanie J.A."/>
            <person name="Ng W.-L."/>
            <person name="Kazmierczak K.M."/>
            <person name="Andrzejewski T.M."/>
            <person name="Davidsen T.M."/>
            <person name="Wayne K.J."/>
            <person name="Tettelin H."/>
            <person name="Glass J.I."/>
            <person name="Rusch D."/>
            <person name="Podicherti R."/>
            <person name="Tsui H.-C.T."/>
            <person name="Winkler M.E."/>
        </authorList>
    </citation>
    <scope>NUCLEOTIDE SEQUENCE</scope>
</reference>
<dbReference type="EMBL" id="UINC01169115">
    <property type="protein sequence ID" value="SVD72493.1"/>
    <property type="molecule type" value="Genomic_DNA"/>
</dbReference>
<dbReference type="AlphaFoldDB" id="A0A382XND4"/>
<gene>
    <name evidence="1" type="ORF">METZ01_LOCUS425347</name>
</gene>
<proteinExistence type="predicted"/>
<accession>A0A382XND4</accession>
<sequence length="80" mass="9651">MLRLAREHDSWSPEAKSYESYALHSIKGMVDFWADEFTLSGRKMKGQDLVRWKKEVYARIQELDEIFKEDEKLRKEVKNE</sequence>
<organism evidence="1">
    <name type="scientific">marine metagenome</name>
    <dbReference type="NCBI Taxonomy" id="408172"/>
    <lineage>
        <taxon>unclassified sequences</taxon>
        <taxon>metagenomes</taxon>
        <taxon>ecological metagenomes</taxon>
    </lineage>
</organism>
<protein>
    <submittedName>
        <fullName evidence="1">Uncharacterized protein</fullName>
    </submittedName>
</protein>
<evidence type="ECO:0000313" key="1">
    <source>
        <dbReference type="EMBL" id="SVD72493.1"/>
    </source>
</evidence>